<dbReference type="InterPro" id="IPR012106">
    <property type="entry name" value="Phage_Mu_Gp1"/>
</dbReference>
<proteinExistence type="predicted"/>
<dbReference type="Proteomes" id="UP000248597">
    <property type="component" value="Unassembled WGS sequence"/>
</dbReference>
<dbReference type="EMBL" id="QFPJ01000085">
    <property type="protein sequence ID" value="PZQ20150.1"/>
    <property type="molecule type" value="Genomic_DNA"/>
</dbReference>
<organism evidence="1 2">
    <name type="scientific">Sphingopyxis macrogoltabida</name>
    <name type="common">Sphingomonas macrogoltabidus</name>
    <dbReference type="NCBI Taxonomy" id="33050"/>
    <lineage>
        <taxon>Bacteria</taxon>
        <taxon>Pseudomonadati</taxon>
        <taxon>Pseudomonadota</taxon>
        <taxon>Alphaproteobacteria</taxon>
        <taxon>Sphingomonadales</taxon>
        <taxon>Sphingomonadaceae</taxon>
        <taxon>Sphingopyxis</taxon>
    </lineage>
</organism>
<sequence length="365" mass="38922">MFWHVRGRHNSDMTKSLTNIALCSAIDIAPSDAPPEWLHLLPAGEIFTNDGRGPYRAGDMVALMAASLNAGEKLVLDENHSTDLAGPRGEEAPARAWIVELQHRADGIWGRPEWLPASVERRIWKEYRGVSPVILHRKDGTIDAVLRASLTNKPNFKGLVALHQENAMDFRAWLIEALGLDSGADDAAIMAALKAKFEGKKDEGETALQSALDPIAQAAGLAVGSNAAAILVGVQQLAAGGGRDEVITALQSELAGVTTQLNTLQDSGKRTAATTFVDGAIAAQRVGIKPMRDRYITMHMADPTGTEELINAMPCLKNTATGGVPPGDRKEGELNDADASVIALMGLDPEEYKKSLAAAGQQEAR</sequence>
<protein>
    <recommendedName>
        <fullName evidence="3">Mu-like prophage I protein</fullName>
    </recommendedName>
</protein>
<dbReference type="AlphaFoldDB" id="A0A2W5N256"/>
<accession>A0A2W5N256</accession>
<evidence type="ECO:0008006" key="3">
    <source>
        <dbReference type="Google" id="ProtNLM"/>
    </source>
</evidence>
<reference evidence="1 2" key="1">
    <citation type="submission" date="2017-08" db="EMBL/GenBank/DDBJ databases">
        <title>Infants hospitalized years apart are colonized by the same room-sourced microbial strains.</title>
        <authorList>
            <person name="Brooks B."/>
            <person name="Olm M.R."/>
            <person name="Firek B.A."/>
            <person name="Baker R."/>
            <person name="Thomas B.C."/>
            <person name="Morowitz M.J."/>
            <person name="Banfield J.F."/>
        </authorList>
    </citation>
    <scope>NUCLEOTIDE SEQUENCE [LARGE SCALE GENOMIC DNA]</scope>
    <source>
        <strain evidence="1">S2_005_003_R2_47</strain>
    </source>
</reference>
<name>A0A2W5N256_SPHMC</name>
<dbReference type="Pfam" id="PF10123">
    <property type="entry name" value="Mu-like_Pro"/>
    <property type="match status" value="1"/>
</dbReference>
<evidence type="ECO:0000313" key="1">
    <source>
        <dbReference type="EMBL" id="PZQ20150.1"/>
    </source>
</evidence>
<gene>
    <name evidence="1" type="ORF">DI569_16425</name>
</gene>
<evidence type="ECO:0000313" key="2">
    <source>
        <dbReference type="Proteomes" id="UP000248597"/>
    </source>
</evidence>
<comment type="caution">
    <text evidence="1">The sequence shown here is derived from an EMBL/GenBank/DDBJ whole genome shotgun (WGS) entry which is preliminary data.</text>
</comment>
<dbReference type="PIRSF" id="PIRSF016624">
    <property type="entry name" value="Mu_prophg_I"/>
    <property type="match status" value="1"/>
</dbReference>